<sequence>LEKLWSCGRLETYSTARHHLGYYDSVGLTATHIPPSVWDVLIDNLVFAAIIHVVAEHHNLSTVPVDEDKSYPDVCFVHLPVINMENWVEFRTCRFSIPRGDQIDIYLNELLQSQHSCDFKCDVRRSYCRLVVTVFLVDHGASRTSWILHHEPSDGVSAILFHEAFLESLEIFLRAPLKKVGRHVSTPSTPLGPPLENLHNTTDSWPFFLSAVAGSLLPGHLKPRSWTGSPIAQKHISSKTRIVTLSVKTTKAFAALCREKGTSATVALSTLLPFEVQACAGS</sequence>
<feature type="non-terminal residue" evidence="1">
    <location>
        <position position="1"/>
    </location>
</feature>
<name>A0A6A5RP30_9PLEO</name>
<dbReference type="InterPro" id="IPR052058">
    <property type="entry name" value="Alcohol_O-acetyltransferase"/>
</dbReference>
<dbReference type="AlphaFoldDB" id="A0A6A5RP30"/>
<reference evidence="1" key="1">
    <citation type="journal article" date="2020" name="Stud. Mycol.">
        <title>101 Dothideomycetes genomes: a test case for predicting lifestyles and emergence of pathogens.</title>
        <authorList>
            <person name="Haridas S."/>
            <person name="Albert R."/>
            <person name="Binder M."/>
            <person name="Bloem J."/>
            <person name="Labutti K."/>
            <person name="Salamov A."/>
            <person name="Andreopoulos B."/>
            <person name="Baker S."/>
            <person name="Barry K."/>
            <person name="Bills G."/>
            <person name="Bluhm B."/>
            <person name="Cannon C."/>
            <person name="Castanera R."/>
            <person name="Culley D."/>
            <person name="Daum C."/>
            <person name="Ezra D."/>
            <person name="Gonzalez J."/>
            <person name="Henrissat B."/>
            <person name="Kuo A."/>
            <person name="Liang C."/>
            <person name="Lipzen A."/>
            <person name="Lutzoni F."/>
            <person name="Magnuson J."/>
            <person name="Mondo S."/>
            <person name="Nolan M."/>
            <person name="Ohm R."/>
            <person name="Pangilinan J."/>
            <person name="Park H.-J."/>
            <person name="Ramirez L."/>
            <person name="Alfaro M."/>
            <person name="Sun H."/>
            <person name="Tritt A."/>
            <person name="Yoshinaga Y."/>
            <person name="Zwiers L.-H."/>
            <person name="Turgeon B."/>
            <person name="Goodwin S."/>
            <person name="Spatafora J."/>
            <person name="Crous P."/>
            <person name="Grigoriev I."/>
        </authorList>
    </citation>
    <scope>NUCLEOTIDE SEQUENCE</scope>
    <source>
        <strain evidence="1">CBS 183.55</strain>
    </source>
</reference>
<dbReference type="GeneID" id="54353912"/>
<dbReference type="PANTHER" id="PTHR28037">
    <property type="entry name" value="ALCOHOL O-ACETYLTRANSFERASE 1-RELATED"/>
    <property type="match status" value="1"/>
</dbReference>
<proteinExistence type="predicted"/>
<dbReference type="Proteomes" id="UP000800082">
    <property type="component" value="Unassembled WGS sequence"/>
</dbReference>
<gene>
    <name evidence="1" type="ORF">M421DRAFT_65484</name>
</gene>
<dbReference type="OrthoDB" id="2150604at2759"/>
<dbReference type="RefSeq" id="XP_033447529.1">
    <property type="nucleotide sequence ID" value="XM_033596245.1"/>
</dbReference>
<dbReference type="EMBL" id="ML978972">
    <property type="protein sequence ID" value="KAF1927277.1"/>
    <property type="molecule type" value="Genomic_DNA"/>
</dbReference>
<accession>A0A6A5RP30</accession>
<evidence type="ECO:0000313" key="2">
    <source>
        <dbReference type="Proteomes" id="UP000800082"/>
    </source>
</evidence>
<keyword evidence="2" id="KW-1185">Reference proteome</keyword>
<evidence type="ECO:0000313" key="1">
    <source>
        <dbReference type="EMBL" id="KAF1927277.1"/>
    </source>
</evidence>
<dbReference type="PANTHER" id="PTHR28037:SF1">
    <property type="entry name" value="ALCOHOL O-ACETYLTRANSFERASE 1-RELATED"/>
    <property type="match status" value="1"/>
</dbReference>
<evidence type="ECO:0008006" key="3">
    <source>
        <dbReference type="Google" id="ProtNLM"/>
    </source>
</evidence>
<protein>
    <recommendedName>
        <fullName evidence="3">Condensation domain-containing protein</fullName>
    </recommendedName>
</protein>
<dbReference type="GO" id="GO:0008080">
    <property type="term" value="F:N-acetyltransferase activity"/>
    <property type="evidence" value="ECO:0007669"/>
    <property type="project" value="TreeGrafter"/>
</dbReference>
<organism evidence="1 2">
    <name type="scientific">Didymella exigua CBS 183.55</name>
    <dbReference type="NCBI Taxonomy" id="1150837"/>
    <lineage>
        <taxon>Eukaryota</taxon>
        <taxon>Fungi</taxon>
        <taxon>Dikarya</taxon>
        <taxon>Ascomycota</taxon>
        <taxon>Pezizomycotina</taxon>
        <taxon>Dothideomycetes</taxon>
        <taxon>Pleosporomycetidae</taxon>
        <taxon>Pleosporales</taxon>
        <taxon>Pleosporineae</taxon>
        <taxon>Didymellaceae</taxon>
        <taxon>Didymella</taxon>
    </lineage>
</organism>